<dbReference type="GO" id="GO:0005737">
    <property type="term" value="C:cytoplasm"/>
    <property type="evidence" value="ECO:0007669"/>
    <property type="project" value="UniProtKB-SubCell"/>
</dbReference>
<gene>
    <name evidence="9" type="primary">nadK</name>
    <name evidence="10" type="ORF">HF394_01180</name>
</gene>
<keyword evidence="4 9" id="KW-0418">Kinase</keyword>
<reference evidence="11" key="2">
    <citation type="submission" date="2020-06" db="EMBL/GenBank/DDBJ databases">
        <title>Isolation of Planomicrobium glaciei.</title>
        <authorList>
            <person name="Malisova L."/>
            <person name="Safrankova R."/>
            <person name="Jakubu V."/>
            <person name="Spanelova P."/>
        </authorList>
    </citation>
    <scope>NUCLEOTIDE SEQUENCE [LARGE SCALE GENOMIC DNA]</scope>
    <source>
        <strain evidence="11">NRL-ATB46093</strain>
    </source>
</reference>
<evidence type="ECO:0000256" key="8">
    <source>
        <dbReference type="ARBA" id="ARBA00047925"/>
    </source>
</evidence>
<evidence type="ECO:0000256" key="2">
    <source>
        <dbReference type="ARBA" id="ARBA00022679"/>
    </source>
</evidence>
<feature type="binding site" evidence="9">
    <location>
        <position position="185"/>
    </location>
    <ligand>
        <name>NAD(+)</name>
        <dbReference type="ChEBI" id="CHEBI:57540"/>
    </ligand>
</feature>
<dbReference type="STRING" id="459472.SAMN04487975_107147"/>
<keyword evidence="3 9" id="KW-0547">Nucleotide-binding</keyword>
<dbReference type="Pfam" id="PF20143">
    <property type="entry name" value="NAD_kinase_C"/>
    <property type="match status" value="1"/>
</dbReference>
<dbReference type="Pfam" id="PF01513">
    <property type="entry name" value="NAD_kinase"/>
    <property type="match status" value="1"/>
</dbReference>
<dbReference type="GO" id="GO:0005524">
    <property type="term" value="F:ATP binding"/>
    <property type="evidence" value="ECO:0007669"/>
    <property type="project" value="UniProtKB-KW"/>
</dbReference>
<keyword evidence="6 9" id="KW-0521">NADP</keyword>
<comment type="function">
    <text evidence="9">Involved in the regulation of the intracellular balance of NAD and NADP, and is a key enzyme in the biosynthesis of NADP. Catalyzes specifically the phosphorylation on 2'-hydroxyl of the adenosine moiety of NAD to yield NADP.</text>
</comment>
<reference evidence="10 11" key="1">
    <citation type="submission" date="2020-04" db="EMBL/GenBank/DDBJ databases">
        <authorList>
            <person name="Pajer P."/>
            <person name="Broz P."/>
        </authorList>
    </citation>
    <scope>NUCLEOTIDE SEQUENCE [LARGE SCALE GENOMIC DNA]</scope>
    <source>
        <strain evidence="11">NRL-ATB46093</strain>
    </source>
</reference>
<comment type="similarity">
    <text evidence="9">Belongs to the NAD kinase family.</text>
</comment>
<dbReference type="PANTHER" id="PTHR20275:SF0">
    <property type="entry name" value="NAD KINASE"/>
    <property type="match status" value="1"/>
</dbReference>
<dbReference type="EC" id="2.7.1.23" evidence="9"/>
<sequence>MKFYIQSRSDELSNQLMATAREYLQDFGLEWSEESPDVVLSIGGDGTFLHAFHKYRNQLDSVAFVGLHTGHLGFYADWKPLEIEKLVLSIAKKDYEVIEYPLLETSIHYRNKEKPAVYLALNESTVKSPDVTLVMDVFLNESHFETFRGDGLCMSTPSGSTAYNKALGGAIIHPSLQAMQLTEMASINNRVFRTVGSPLVLPSHHRCALRPVKAVDFMVTVDHLQLLHKDVKSIEYRVADEKVRFARFRNHPFWKRVHDSFIDSEV</sequence>
<dbReference type="PANTHER" id="PTHR20275">
    <property type="entry name" value="NAD KINASE"/>
    <property type="match status" value="1"/>
</dbReference>
<evidence type="ECO:0000256" key="1">
    <source>
        <dbReference type="ARBA" id="ARBA00022490"/>
    </source>
</evidence>
<dbReference type="GO" id="GO:0051287">
    <property type="term" value="F:NAD binding"/>
    <property type="evidence" value="ECO:0007669"/>
    <property type="project" value="UniProtKB-ARBA"/>
</dbReference>
<comment type="caution">
    <text evidence="9">Lacks conserved residue(s) required for the propagation of feature annotation.</text>
</comment>
<keyword evidence="1 9" id="KW-0963">Cytoplasm</keyword>
<comment type="catalytic activity">
    <reaction evidence="8 9">
        <text>NAD(+) + ATP = ADP + NADP(+) + H(+)</text>
        <dbReference type="Rhea" id="RHEA:18629"/>
        <dbReference type="ChEBI" id="CHEBI:15378"/>
        <dbReference type="ChEBI" id="CHEBI:30616"/>
        <dbReference type="ChEBI" id="CHEBI:57540"/>
        <dbReference type="ChEBI" id="CHEBI:58349"/>
        <dbReference type="ChEBI" id="CHEBI:456216"/>
        <dbReference type="EC" id="2.7.1.23"/>
    </reaction>
</comment>
<organism evidence="10 11">
    <name type="scientific">Planococcus glaciei</name>
    <dbReference type="NCBI Taxonomy" id="459472"/>
    <lineage>
        <taxon>Bacteria</taxon>
        <taxon>Bacillati</taxon>
        <taxon>Bacillota</taxon>
        <taxon>Bacilli</taxon>
        <taxon>Bacillales</taxon>
        <taxon>Caryophanaceae</taxon>
        <taxon>Planococcus</taxon>
    </lineage>
</organism>
<name>A0A1G8EXQ5_9BACL</name>
<dbReference type="Proteomes" id="UP000509222">
    <property type="component" value="Chromosome"/>
</dbReference>
<dbReference type="Gene3D" id="2.60.200.30">
    <property type="entry name" value="Probable inorganic polyphosphate/atp-NAD kinase, domain 2"/>
    <property type="match status" value="1"/>
</dbReference>
<dbReference type="eggNOG" id="COG0061">
    <property type="taxonomic scope" value="Bacteria"/>
</dbReference>
<dbReference type="EMBL" id="CP051177">
    <property type="protein sequence ID" value="QKX49296.1"/>
    <property type="molecule type" value="Genomic_DNA"/>
</dbReference>
<dbReference type="AlphaFoldDB" id="A0A1G8EXQ5"/>
<accession>A0A1G8EXQ5</accession>
<dbReference type="SUPFAM" id="SSF111331">
    <property type="entry name" value="NAD kinase/diacylglycerol kinase-like"/>
    <property type="match status" value="1"/>
</dbReference>
<evidence type="ECO:0000313" key="10">
    <source>
        <dbReference type="EMBL" id="QKX49296.1"/>
    </source>
</evidence>
<dbReference type="GO" id="GO:0006741">
    <property type="term" value="P:NADP+ biosynthetic process"/>
    <property type="evidence" value="ECO:0007669"/>
    <property type="project" value="UniProtKB-UniRule"/>
</dbReference>
<feature type="binding site" evidence="9">
    <location>
        <begin position="45"/>
        <end position="46"/>
    </location>
    <ligand>
        <name>NAD(+)</name>
        <dbReference type="ChEBI" id="CHEBI:57540"/>
    </ligand>
</feature>
<evidence type="ECO:0000256" key="7">
    <source>
        <dbReference type="ARBA" id="ARBA00023027"/>
    </source>
</evidence>
<comment type="subcellular location">
    <subcellularLocation>
        <location evidence="9">Cytoplasm</location>
    </subcellularLocation>
</comment>
<evidence type="ECO:0000256" key="4">
    <source>
        <dbReference type="ARBA" id="ARBA00022777"/>
    </source>
</evidence>
<protein>
    <recommendedName>
        <fullName evidence="9">NAD kinase</fullName>
        <ecNumber evidence="9">2.7.1.23</ecNumber>
    </recommendedName>
    <alternativeName>
        <fullName evidence="9">ATP-dependent NAD kinase</fullName>
    </alternativeName>
</protein>
<dbReference type="GO" id="GO:0003951">
    <property type="term" value="F:NAD+ kinase activity"/>
    <property type="evidence" value="ECO:0007669"/>
    <property type="project" value="UniProtKB-UniRule"/>
</dbReference>
<evidence type="ECO:0000256" key="9">
    <source>
        <dbReference type="HAMAP-Rule" id="MF_00361"/>
    </source>
</evidence>
<dbReference type="NCBIfam" id="NF003424">
    <property type="entry name" value="PRK04885.1"/>
    <property type="match status" value="1"/>
</dbReference>
<comment type="cofactor">
    <cofactor evidence="9">
        <name>a divalent metal cation</name>
        <dbReference type="ChEBI" id="CHEBI:60240"/>
    </cofactor>
</comment>
<feature type="active site" description="Proton acceptor" evidence="9">
    <location>
        <position position="45"/>
    </location>
</feature>
<evidence type="ECO:0000256" key="5">
    <source>
        <dbReference type="ARBA" id="ARBA00022840"/>
    </source>
</evidence>
<feature type="binding site" evidence="9">
    <location>
        <position position="50"/>
    </location>
    <ligand>
        <name>NAD(+)</name>
        <dbReference type="ChEBI" id="CHEBI:57540"/>
    </ligand>
</feature>
<feature type="binding site" evidence="9">
    <location>
        <position position="150"/>
    </location>
    <ligand>
        <name>NAD(+)</name>
        <dbReference type="ChEBI" id="CHEBI:57540"/>
    </ligand>
</feature>
<evidence type="ECO:0000256" key="3">
    <source>
        <dbReference type="ARBA" id="ARBA00022741"/>
    </source>
</evidence>
<dbReference type="Gene3D" id="3.40.50.10330">
    <property type="entry name" value="Probable inorganic polyphosphate/atp-NAD kinase, domain 1"/>
    <property type="match status" value="1"/>
</dbReference>
<keyword evidence="2 9" id="KW-0808">Transferase</keyword>
<dbReference type="RefSeq" id="WP_036807304.1">
    <property type="nucleotide sequence ID" value="NZ_CP051177.1"/>
</dbReference>
<feature type="binding site" evidence="9">
    <location>
        <begin position="122"/>
        <end position="123"/>
    </location>
    <ligand>
        <name>NAD(+)</name>
        <dbReference type="ChEBI" id="CHEBI:57540"/>
    </ligand>
</feature>
<dbReference type="InterPro" id="IPR016064">
    <property type="entry name" value="NAD/diacylglycerol_kinase_sf"/>
</dbReference>
<evidence type="ECO:0000256" key="6">
    <source>
        <dbReference type="ARBA" id="ARBA00022857"/>
    </source>
</evidence>
<keyword evidence="11" id="KW-1185">Reference proteome</keyword>
<dbReference type="InterPro" id="IPR002504">
    <property type="entry name" value="NADK"/>
</dbReference>
<dbReference type="InterPro" id="IPR017438">
    <property type="entry name" value="ATP-NAD_kinase_N"/>
</dbReference>
<keyword evidence="5 9" id="KW-0067">ATP-binding</keyword>
<dbReference type="OrthoDB" id="9774737at2"/>
<dbReference type="InterPro" id="IPR017437">
    <property type="entry name" value="ATP-NAD_kinase_PpnK-typ_C"/>
</dbReference>
<evidence type="ECO:0000313" key="11">
    <source>
        <dbReference type="Proteomes" id="UP000509222"/>
    </source>
</evidence>
<proteinExistence type="inferred from homology"/>
<dbReference type="GO" id="GO:0046872">
    <property type="term" value="F:metal ion binding"/>
    <property type="evidence" value="ECO:0007669"/>
    <property type="project" value="UniProtKB-UniRule"/>
</dbReference>
<keyword evidence="7 9" id="KW-0520">NAD</keyword>
<dbReference type="FunFam" id="2.60.200.30:FF:000002">
    <property type="entry name" value="NAD kinase"/>
    <property type="match status" value="1"/>
</dbReference>
<dbReference type="HAMAP" id="MF_00361">
    <property type="entry name" value="NAD_kinase"/>
    <property type="match status" value="1"/>
</dbReference>
<feature type="binding site" evidence="9">
    <location>
        <position position="148"/>
    </location>
    <ligand>
        <name>NAD(+)</name>
        <dbReference type="ChEBI" id="CHEBI:57540"/>
    </ligand>
</feature>
<dbReference type="GO" id="GO:0019674">
    <property type="term" value="P:NAD+ metabolic process"/>
    <property type="evidence" value="ECO:0007669"/>
    <property type="project" value="InterPro"/>
</dbReference>